<evidence type="ECO:0000256" key="3">
    <source>
        <dbReference type="ARBA" id="ARBA00022630"/>
    </source>
</evidence>
<dbReference type="GO" id="GO:0003904">
    <property type="term" value="F:deoxyribodipyrimidine photo-lyase activity"/>
    <property type="evidence" value="ECO:0007669"/>
    <property type="project" value="TreeGrafter"/>
</dbReference>
<dbReference type="AlphaFoldDB" id="A0A4R5W0D6"/>
<comment type="cofactor">
    <cofactor evidence="6 7">
        <name>FAD</name>
        <dbReference type="ChEBI" id="CHEBI:57692"/>
    </cofactor>
    <text evidence="6 7">Binds 1 FAD per subunit.</text>
</comment>
<dbReference type="Pfam" id="PF03441">
    <property type="entry name" value="FAD_binding_7"/>
    <property type="match status" value="1"/>
</dbReference>
<evidence type="ECO:0000259" key="8">
    <source>
        <dbReference type="PROSITE" id="PS51645"/>
    </source>
</evidence>
<dbReference type="PROSITE" id="PS51645">
    <property type="entry name" value="PHR_CRY_ALPHA_BETA"/>
    <property type="match status" value="1"/>
</dbReference>
<dbReference type="Gene3D" id="1.10.579.10">
    <property type="entry name" value="DNA Cyclobutane Dipyrimidine Photolyase, subunit A, domain 3"/>
    <property type="match status" value="1"/>
</dbReference>
<comment type="function">
    <text evidence="7">May have a photoreceptor function.</text>
</comment>
<dbReference type="InterPro" id="IPR014133">
    <property type="entry name" value="Cry_DASH"/>
</dbReference>
<dbReference type="Gene3D" id="3.40.50.620">
    <property type="entry name" value="HUPs"/>
    <property type="match status" value="1"/>
</dbReference>
<feature type="binding site" evidence="6">
    <location>
        <begin position="263"/>
        <end position="267"/>
    </location>
    <ligand>
        <name>FAD</name>
        <dbReference type="ChEBI" id="CHEBI:57692"/>
    </ligand>
</feature>
<dbReference type="SUPFAM" id="SSF48173">
    <property type="entry name" value="Cryptochrome/photolyase FAD-binding domain"/>
    <property type="match status" value="1"/>
</dbReference>
<reference evidence="9 10" key="1">
    <citation type="submission" date="2019-03" db="EMBL/GenBank/DDBJ databases">
        <title>Sapientia aquatica gen. nov., sp. nov., isolated from a crater lake.</title>
        <authorList>
            <person name="Felfoldi T."/>
            <person name="Szabo A."/>
            <person name="Toth E."/>
            <person name="Schumann P."/>
            <person name="Keki Z."/>
            <person name="Marialigeti K."/>
            <person name="Mathe I."/>
        </authorList>
    </citation>
    <scope>NUCLEOTIDE SEQUENCE [LARGE SCALE GENOMIC DNA]</scope>
    <source>
        <strain evidence="9 10">SA-152</strain>
    </source>
</reference>
<protein>
    <recommendedName>
        <fullName evidence="2 7">Cryptochrome DASH</fullName>
    </recommendedName>
</protein>
<dbReference type="InterPro" id="IPR036134">
    <property type="entry name" value="Crypto/Photolyase_FAD-like_sf"/>
</dbReference>
<evidence type="ECO:0000313" key="9">
    <source>
        <dbReference type="EMBL" id="TDK64422.1"/>
    </source>
</evidence>
<dbReference type="InterPro" id="IPR014729">
    <property type="entry name" value="Rossmann-like_a/b/a_fold"/>
</dbReference>
<dbReference type="PRINTS" id="PR00147">
    <property type="entry name" value="DNAPHOTLYASE"/>
</dbReference>
<dbReference type="PANTHER" id="PTHR11455">
    <property type="entry name" value="CRYPTOCHROME"/>
    <property type="match status" value="1"/>
</dbReference>
<dbReference type="GO" id="GO:0000719">
    <property type="term" value="P:photoreactive repair"/>
    <property type="evidence" value="ECO:0007669"/>
    <property type="project" value="TreeGrafter"/>
</dbReference>
<dbReference type="InterPro" id="IPR006050">
    <property type="entry name" value="DNA_photolyase_N"/>
</dbReference>
<dbReference type="PANTHER" id="PTHR11455:SF22">
    <property type="entry name" value="CRYPTOCHROME DASH"/>
    <property type="match status" value="1"/>
</dbReference>
<dbReference type="RefSeq" id="WP_133329333.1">
    <property type="nucleotide sequence ID" value="NZ_SMYL01000007.1"/>
</dbReference>
<dbReference type="PROSITE" id="PS00394">
    <property type="entry name" value="DNA_PHOTOLYASES_1_1"/>
    <property type="match status" value="1"/>
</dbReference>
<dbReference type="SUPFAM" id="SSF52425">
    <property type="entry name" value="Cryptochrome/photolyase, N-terminal domain"/>
    <property type="match status" value="1"/>
</dbReference>
<feature type="binding site" evidence="6">
    <location>
        <begin position="303"/>
        <end position="310"/>
    </location>
    <ligand>
        <name>FAD</name>
        <dbReference type="ChEBI" id="CHEBI:57692"/>
    </ligand>
</feature>
<evidence type="ECO:0000256" key="1">
    <source>
        <dbReference type="ARBA" id="ARBA00005862"/>
    </source>
</evidence>
<dbReference type="InterPro" id="IPR036155">
    <property type="entry name" value="Crypto/Photolyase_N_sf"/>
</dbReference>
<comment type="similarity">
    <text evidence="1 7">Belongs to the DNA photolyase class-1 family.</text>
</comment>
<evidence type="ECO:0000256" key="5">
    <source>
        <dbReference type="ARBA" id="ARBA00022991"/>
    </source>
</evidence>
<feature type="domain" description="Photolyase/cryptochrome alpha/beta" evidence="8">
    <location>
        <begin position="5"/>
        <end position="135"/>
    </location>
</feature>
<dbReference type="InterPro" id="IPR005101">
    <property type="entry name" value="Cryptochr/Photolyase_FAD-bd"/>
</dbReference>
<evidence type="ECO:0000256" key="6">
    <source>
        <dbReference type="PIRSR" id="PIRSR602081-1"/>
    </source>
</evidence>
<dbReference type="GO" id="GO:0071949">
    <property type="term" value="F:FAD binding"/>
    <property type="evidence" value="ECO:0007669"/>
    <property type="project" value="TreeGrafter"/>
</dbReference>
<name>A0A4R5W0D6_9BURK</name>
<keyword evidence="10" id="KW-1185">Reference proteome</keyword>
<keyword evidence="4 6" id="KW-0274">FAD</keyword>
<proteinExistence type="inferred from homology"/>
<gene>
    <name evidence="9" type="ORF">E2I14_13315</name>
</gene>
<dbReference type="NCBIfam" id="TIGR02765">
    <property type="entry name" value="crypto_DASH"/>
    <property type="match status" value="1"/>
</dbReference>
<comment type="caution">
    <text evidence="9">The sequence shown here is derived from an EMBL/GenBank/DDBJ whole genome shotgun (WGS) entry which is preliminary data.</text>
</comment>
<keyword evidence="3 6" id="KW-0285">Flavoprotein</keyword>
<dbReference type="InterPro" id="IPR002081">
    <property type="entry name" value="Cryptochrome/DNA_photolyase_1"/>
</dbReference>
<feature type="binding site" evidence="6">
    <location>
        <position position="250"/>
    </location>
    <ligand>
        <name>FAD</name>
        <dbReference type="ChEBI" id="CHEBI:57692"/>
    </ligand>
</feature>
<dbReference type="Gene3D" id="1.25.40.80">
    <property type="match status" value="1"/>
</dbReference>
<dbReference type="EMBL" id="SMYL01000007">
    <property type="protein sequence ID" value="TDK64422.1"/>
    <property type="molecule type" value="Genomic_DNA"/>
</dbReference>
<evidence type="ECO:0000313" key="10">
    <source>
        <dbReference type="Proteomes" id="UP000294829"/>
    </source>
</evidence>
<dbReference type="Pfam" id="PF00875">
    <property type="entry name" value="DNA_photolyase"/>
    <property type="match status" value="1"/>
</dbReference>
<evidence type="ECO:0000256" key="2">
    <source>
        <dbReference type="ARBA" id="ARBA00017881"/>
    </source>
</evidence>
<dbReference type="GO" id="GO:0003677">
    <property type="term" value="F:DNA binding"/>
    <property type="evidence" value="ECO:0007669"/>
    <property type="project" value="TreeGrafter"/>
</dbReference>
<organism evidence="9 10">
    <name type="scientific">Sapientia aquatica</name>
    <dbReference type="NCBI Taxonomy" id="1549640"/>
    <lineage>
        <taxon>Bacteria</taxon>
        <taxon>Pseudomonadati</taxon>
        <taxon>Pseudomonadota</taxon>
        <taxon>Betaproteobacteria</taxon>
        <taxon>Burkholderiales</taxon>
        <taxon>Oxalobacteraceae</taxon>
        <taxon>Sapientia</taxon>
    </lineage>
</organism>
<evidence type="ECO:0000256" key="7">
    <source>
        <dbReference type="RuleBase" id="RU367151"/>
    </source>
</evidence>
<sequence>MPHTAPTIYWFRHDLRLEDNPALNAACASSASLLVVYFNQLPNNQVTRWNVPRTSHHRRDFLASALADLSAQLVARGSSLLVVEGSAEHYLPLLAKEIGADTVYCEEIAAPQEQDEVSALHAAGLTVHCVWQSSLLELSVLPFEPSTLPDVFTQFRTEVERNNVAVARPLSSPAKFPPLPDSFSEIAKKWSAVSGSEFLSSADQALSHSDKKLHGSRSSFPYFLPEFSGGASAGMAHLTNYFDRKLALSYKQTRNGLSGVDYSTKFSPWLASGALSARQIYHQLKLFEAEHGANDSTYWIWFELLWRDYFRFLHLKYGRQLYRGRGLTQQAPPSHDPTRFEAWCRAETGEPLVDAGMAELAASGYLSNRLRQIVASYLIYDLGCDWRAGAAWFESQLIDYDVYSNQGNWLYIAGRGTDPRNGRRFNIQKQVHDHDRDGTYRRLWNAGG</sequence>
<evidence type="ECO:0000256" key="4">
    <source>
        <dbReference type="ARBA" id="ARBA00022827"/>
    </source>
</evidence>
<comment type="cofactor">
    <cofactor evidence="7">
        <name>(6R)-5,10-methylene-5,6,7,8-tetrahydrofolate</name>
        <dbReference type="ChEBI" id="CHEBI:15636"/>
    </cofactor>
    <text evidence="7">Binds 1 5,10-methenyltetrahydrofolate (MTHF) per subunit.</text>
</comment>
<accession>A0A4R5W0D6</accession>
<dbReference type="OrthoDB" id="9772484at2"/>
<dbReference type="InterPro" id="IPR018394">
    <property type="entry name" value="DNA_photolyase_1_CS_C"/>
</dbReference>
<feature type="binding site" evidence="6">
    <location>
        <begin position="399"/>
        <end position="401"/>
    </location>
    <ligand>
        <name>FAD</name>
        <dbReference type="ChEBI" id="CHEBI:57692"/>
    </ligand>
</feature>
<keyword evidence="5 7" id="KW-0157">Chromophore</keyword>
<dbReference type="Proteomes" id="UP000294829">
    <property type="component" value="Unassembled WGS sequence"/>
</dbReference>